<evidence type="ECO:0000313" key="5">
    <source>
        <dbReference type="WBParaSite" id="MCU_007921-RA"/>
    </source>
</evidence>
<proteinExistence type="inferred from homology"/>
<evidence type="ECO:0000313" key="4">
    <source>
        <dbReference type="Proteomes" id="UP000267029"/>
    </source>
</evidence>
<name>A0A0R3UMZ2_MESCO</name>
<evidence type="ECO:0000256" key="1">
    <source>
        <dbReference type="ARBA" id="ARBA00008447"/>
    </source>
</evidence>
<dbReference type="Proteomes" id="UP000267029">
    <property type="component" value="Unassembled WGS sequence"/>
</dbReference>
<dbReference type="SUPFAM" id="SSF58022">
    <property type="entry name" value="XRCC4, C-terminal oligomerization domain"/>
    <property type="match status" value="1"/>
</dbReference>
<organism evidence="3 4">
    <name type="scientific">Mesocestoides corti</name>
    <name type="common">Flatworm</name>
    <dbReference type="NCBI Taxonomy" id="53468"/>
    <lineage>
        <taxon>Eukaryota</taxon>
        <taxon>Metazoa</taxon>
        <taxon>Spiralia</taxon>
        <taxon>Lophotrochozoa</taxon>
        <taxon>Platyhelminthes</taxon>
        <taxon>Cestoda</taxon>
        <taxon>Eucestoda</taxon>
        <taxon>Cyclophyllidea</taxon>
        <taxon>Mesocestoididae</taxon>
        <taxon>Mesocestoides</taxon>
    </lineage>
</organism>
<sequence length="233" mass="26463">MNQLSARRFGDQFVFLAVTNDELFFYVYSFGSYWTAKDTSFPSKSAEKLIAAFDKVESVEIKQLEGERLQIRWDKTDEIDEYSATLTKTSTDNFLHRLTDSITAQVATIKELVSANEQLKSAEEAVIHKYSDAVLKYTEREHILFSKFAALLNAKTAKIVELMSNREKNQEETLSDVTVFSDDEEVPVPSTSKHVTKQLMEKLSQKTPPPKIGCKRPLPLAPPSNEMDLDDIL</sequence>
<dbReference type="WBParaSite" id="MCU_007921-RA">
    <property type="protein sequence ID" value="MCU_007921-RA"/>
    <property type="gene ID" value="MCU_007921"/>
</dbReference>
<evidence type="ECO:0000256" key="2">
    <source>
        <dbReference type="SAM" id="MobiDB-lite"/>
    </source>
</evidence>
<keyword evidence="4" id="KW-1185">Reference proteome</keyword>
<reference evidence="3 4" key="1">
    <citation type="submission" date="2018-10" db="EMBL/GenBank/DDBJ databases">
        <authorList>
            <consortium name="Pathogen Informatics"/>
        </authorList>
    </citation>
    <scope>NUCLEOTIDE SEQUENCE [LARGE SCALE GENOMIC DNA]</scope>
</reference>
<dbReference type="EMBL" id="UXSR01005647">
    <property type="protein sequence ID" value="VDD83132.1"/>
    <property type="molecule type" value="Genomic_DNA"/>
</dbReference>
<gene>
    <name evidence="3" type="ORF">MCOS_LOCUS9135</name>
</gene>
<reference evidence="5" key="2">
    <citation type="submission" date="2019-11" db="UniProtKB">
        <authorList>
            <consortium name="WormBaseParasite"/>
        </authorList>
    </citation>
    <scope>IDENTIFICATION</scope>
</reference>
<protein>
    <submittedName>
        <fullName evidence="5">DNA repair protein XRCC4</fullName>
    </submittedName>
</protein>
<dbReference type="Gene3D" id="1.20.5.370">
    <property type="match status" value="1"/>
</dbReference>
<comment type="similarity">
    <text evidence="1">Belongs to the paramyosin family.</text>
</comment>
<accession>A0A0R3UMZ2</accession>
<dbReference type="STRING" id="53468.A0A0R3UMZ2"/>
<dbReference type="OrthoDB" id="6264069at2759"/>
<feature type="region of interest" description="Disordered" evidence="2">
    <location>
        <begin position="201"/>
        <end position="233"/>
    </location>
</feature>
<evidence type="ECO:0000313" key="3">
    <source>
        <dbReference type="EMBL" id="VDD83132.1"/>
    </source>
</evidence>
<dbReference type="InterPro" id="IPR014751">
    <property type="entry name" value="XRCC4-like_C"/>
</dbReference>
<dbReference type="AlphaFoldDB" id="A0A0R3UMZ2"/>